<gene>
    <name evidence="2" type="ORF">T10_726</name>
</gene>
<keyword evidence="3" id="KW-1185">Reference proteome</keyword>
<evidence type="ECO:0000256" key="1">
    <source>
        <dbReference type="SAM" id="MobiDB-lite"/>
    </source>
</evidence>
<evidence type="ECO:0000313" key="2">
    <source>
        <dbReference type="EMBL" id="KRZ64386.1"/>
    </source>
</evidence>
<protein>
    <submittedName>
        <fullName evidence="2">Uncharacterized protein</fullName>
    </submittedName>
</protein>
<comment type="caution">
    <text evidence="2">The sequence shown here is derived from an EMBL/GenBank/DDBJ whole genome shotgun (WGS) entry which is preliminary data.</text>
</comment>
<proteinExistence type="predicted"/>
<dbReference type="EMBL" id="JYDO01001150">
    <property type="protein sequence ID" value="KRZ64386.1"/>
    <property type="molecule type" value="Genomic_DNA"/>
</dbReference>
<sequence length="30" mass="3549">MLTDEQMVTTLASENERQQSKEKRLQHLCT</sequence>
<feature type="compositionally biased region" description="Polar residues" evidence="1">
    <location>
        <begin position="1"/>
        <end position="13"/>
    </location>
</feature>
<feature type="region of interest" description="Disordered" evidence="1">
    <location>
        <begin position="1"/>
        <end position="30"/>
    </location>
</feature>
<evidence type="ECO:0000313" key="3">
    <source>
        <dbReference type="Proteomes" id="UP000054843"/>
    </source>
</evidence>
<organism evidence="2 3">
    <name type="scientific">Trichinella papuae</name>
    <dbReference type="NCBI Taxonomy" id="268474"/>
    <lineage>
        <taxon>Eukaryota</taxon>
        <taxon>Metazoa</taxon>
        <taxon>Ecdysozoa</taxon>
        <taxon>Nematoda</taxon>
        <taxon>Enoplea</taxon>
        <taxon>Dorylaimia</taxon>
        <taxon>Trichinellida</taxon>
        <taxon>Trichinellidae</taxon>
        <taxon>Trichinella</taxon>
    </lineage>
</organism>
<accession>A0A0V1LYV1</accession>
<feature type="compositionally biased region" description="Basic and acidic residues" evidence="1">
    <location>
        <begin position="14"/>
        <end position="30"/>
    </location>
</feature>
<dbReference type="AlphaFoldDB" id="A0A0V1LYV1"/>
<name>A0A0V1LYV1_9BILA</name>
<reference evidence="2 3" key="1">
    <citation type="submission" date="2015-01" db="EMBL/GenBank/DDBJ databases">
        <title>Evolution of Trichinella species and genotypes.</title>
        <authorList>
            <person name="Korhonen P.K."/>
            <person name="Edoardo P."/>
            <person name="Giuseppe L.R."/>
            <person name="Gasser R.B."/>
        </authorList>
    </citation>
    <scope>NUCLEOTIDE SEQUENCE [LARGE SCALE GENOMIC DNA]</scope>
    <source>
        <strain evidence="2">ISS1980</strain>
    </source>
</reference>
<dbReference type="Proteomes" id="UP000054843">
    <property type="component" value="Unassembled WGS sequence"/>
</dbReference>